<feature type="compositionally biased region" description="Low complexity" evidence="6">
    <location>
        <begin position="891"/>
        <end position="914"/>
    </location>
</feature>
<evidence type="ECO:0000313" key="8">
    <source>
        <dbReference type="EMBL" id="TPX31866.1"/>
    </source>
</evidence>
<evidence type="ECO:0000256" key="7">
    <source>
        <dbReference type="SAM" id="Phobius"/>
    </source>
</evidence>
<evidence type="ECO:0000313" key="9">
    <source>
        <dbReference type="Proteomes" id="UP000319731"/>
    </source>
</evidence>
<feature type="compositionally biased region" description="Basic and acidic residues" evidence="6">
    <location>
        <begin position="1"/>
        <end position="12"/>
    </location>
</feature>
<feature type="region of interest" description="Disordered" evidence="6">
    <location>
        <begin position="388"/>
        <end position="461"/>
    </location>
</feature>
<feature type="region of interest" description="Disordered" evidence="6">
    <location>
        <begin position="750"/>
        <end position="977"/>
    </location>
</feature>
<reference evidence="8 9" key="1">
    <citation type="journal article" date="2019" name="Sci. Rep.">
        <title>Comparative genomics of chytrid fungi reveal insights into the obligate biotrophic and pathogenic lifestyle of Synchytrium endobioticum.</title>
        <authorList>
            <person name="van de Vossenberg B.T.L.H."/>
            <person name="Warris S."/>
            <person name="Nguyen H.D.T."/>
            <person name="van Gent-Pelzer M.P.E."/>
            <person name="Joly D.L."/>
            <person name="van de Geest H.C."/>
            <person name="Bonants P.J.M."/>
            <person name="Smith D.S."/>
            <person name="Levesque C.A."/>
            <person name="van der Lee T.A.J."/>
        </authorList>
    </citation>
    <scope>NUCLEOTIDE SEQUENCE [LARGE SCALE GENOMIC DNA]</scope>
    <source>
        <strain evidence="8 9">JEL517</strain>
    </source>
</reference>
<evidence type="ECO:0000256" key="2">
    <source>
        <dbReference type="ARBA" id="ARBA00009824"/>
    </source>
</evidence>
<dbReference type="RefSeq" id="XP_031023197.1">
    <property type="nucleotide sequence ID" value="XM_031170811.1"/>
</dbReference>
<dbReference type="InterPro" id="IPR007941">
    <property type="entry name" value="DUF726"/>
</dbReference>
<dbReference type="InterPro" id="IPR029058">
    <property type="entry name" value="AB_hydrolase_fold"/>
</dbReference>
<gene>
    <name evidence="8" type="ORF">SmJEL517_g04883</name>
</gene>
<proteinExistence type="inferred from homology"/>
<evidence type="ECO:0000256" key="4">
    <source>
        <dbReference type="ARBA" id="ARBA00022989"/>
    </source>
</evidence>
<feature type="compositionally biased region" description="Low complexity" evidence="6">
    <location>
        <begin position="838"/>
        <end position="863"/>
    </location>
</feature>
<protein>
    <recommendedName>
        <fullName evidence="10">DUF726 domain-containing protein</fullName>
    </recommendedName>
</protein>
<evidence type="ECO:0000256" key="5">
    <source>
        <dbReference type="ARBA" id="ARBA00023136"/>
    </source>
</evidence>
<comment type="caution">
    <text evidence="8">The sequence shown here is derived from an EMBL/GenBank/DDBJ whole genome shotgun (WGS) entry which is preliminary data.</text>
</comment>
<feature type="compositionally biased region" description="Polar residues" evidence="6">
    <location>
        <begin position="441"/>
        <end position="455"/>
    </location>
</feature>
<keyword evidence="9" id="KW-1185">Reference proteome</keyword>
<evidence type="ECO:0000256" key="3">
    <source>
        <dbReference type="ARBA" id="ARBA00022692"/>
    </source>
</evidence>
<dbReference type="SUPFAM" id="SSF53474">
    <property type="entry name" value="alpha/beta-Hydrolases"/>
    <property type="match status" value="1"/>
</dbReference>
<feature type="compositionally biased region" description="Basic and acidic residues" evidence="6">
    <location>
        <begin position="968"/>
        <end position="977"/>
    </location>
</feature>
<comment type="subcellular location">
    <subcellularLocation>
        <location evidence="1">Membrane</location>
        <topology evidence="1">Multi-pass membrane protein</topology>
    </subcellularLocation>
</comment>
<keyword evidence="4 7" id="KW-1133">Transmembrane helix</keyword>
<organism evidence="8 9">
    <name type="scientific">Synchytrium microbalum</name>
    <dbReference type="NCBI Taxonomy" id="1806994"/>
    <lineage>
        <taxon>Eukaryota</taxon>
        <taxon>Fungi</taxon>
        <taxon>Fungi incertae sedis</taxon>
        <taxon>Chytridiomycota</taxon>
        <taxon>Chytridiomycota incertae sedis</taxon>
        <taxon>Chytridiomycetes</taxon>
        <taxon>Synchytriales</taxon>
        <taxon>Synchytriaceae</taxon>
        <taxon>Synchytrium</taxon>
    </lineage>
</organism>
<dbReference type="Proteomes" id="UP000319731">
    <property type="component" value="Unassembled WGS sequence"/>
</dbReference>
<dbReference type="PANTHER" id="PTHR17920">
    <property type="entry name" value="TRANSMEMBRANE AND COILED-COIL DOMAIN-CONTAINING PROTEIN 4 TMCO4"/>
    <property type="match status" value="1"/>
</dbReference>
<feature type="region of interest" description="Disordered" evidence="6">
    <location>
        <begin position="1"/>
        <end position="64"/>
    </location>
</feature>
<dbReference type="PANTHER" id="PTHR17920:SF3">
    <property type="entry name" value="TRANSMEMBRANE AND COILED-COIL DOMAIN-CONTAINING PROTEIN 4"/>
    <property type="match status" value="1"/>
</dbReference>
<dbReference type="SUPFAM" id="SSF158682">
    <property type="entry name" value="TerB-like"/>
    <property type="match status" value="1"/>
</dbReference>
<dbReference type="EMBL" id="QEAO01000038">
    <property type="protein sequence ID" value="TPX31866.1"/>
    <property type="molecule type" value="Genomic_DNA"/>
</dbReference>
<dbReference type="AlphaFoldDB" id="A0A507C1P1"/>
<keyword evidence="3 7" id="KW-0812">Transmembrane</keyword>
<dbReference type="OrthoDB" id="277931at2759"/>
<sequence length="977" mass="105618">MEAPKPLEDTDNGHSAADVDNDTHKHEEQDQHIEEAQGSVLSEHGPALSSSSSSNQPSYRPAGISKSSKLSALHSIFTDDQRLAYVMLTLFTIKNTKNSLYEAETTVRKPLQRAAASYDQWSERLVTRLFLYLGMPPEEEKLMRTIYDRDEDERLPTDIASPLLLDAETAAETAERNALQKQALEQAALDEGIAPPNLADGTDSSSDIEHPVDIRFTILSHLYVISISDGIYDSRSRHLLKTVAKYLNIDDTTVGKLEFAISEELRLSEGMSDVVESSSIKNEHNNRGQGRRWMLMGLATVAGSTIIGLTAGLAAPLIGAGIGLALSGVGVAGGTAVGGFLASTTGIALIATSGVLTGGGMAGMKMLKRTRGVAEFEFQNYDDSCTMYESEREKRRQKRQKRKPADATSPTTTNNASSSNIINPNASTASNDGKSIETGATAVNSPIPQSGSVESLPSGAEVDDDNWDTTTVAESTLDVEQQPQITFSHAKQDNRPKQTNVLITISGWIARGKDDHALPFLSIEQGIHGDQYALIWESKELLALHSALSLFVSETAGFILQQTLQATLLPVLMAGLTGPLWLLKLTYLMDNPWGIAMSKASKAGKVLADTLILQVQENRPVTLVGFSLGARLIFECLLELAERGAHGLVEEAYIFGAPLMATTKEWDAAASVVSGRIVNGYLQKDWVLGVLYRASTAAWKDVAGLGPAPTHLHNVESVPLDDIVASHLEYRVKLPDVLRHVGFHVTGNKFEEEDEEEKDERQREEEEKARKREEALKARTDIAKKKEEERARREKERLSKKSSFSDMFGFSKQPPPQASTDSLNRGKRGPGEASGWMSSRAAPVVGGAVSSDGSSSPTSQDTPRAVSSGSWFSLSRPRAVPTNNISNNKNATSADASPISSSPIITSSSSSTEPLDVAPEGLEEMLQPKEIPSTLPPLVLNLDSPSPPSEVSAISSGGNVTPPYVKNMGHEWESQDL</sequence>
<feature type="compositionally biased region" description="Basic and acidic residues" evidence="6">
    <location>
        <begin position="21"/>
        <end position="35"/>
    </location>
</feature>
<dbReference type="GO" id="GO:0016020">
    <property type="term" value="C:membrane"/>
    <property type="evidence" value="ECO:0007669"/>
    <property type="project" value="UniProtKB-SubCell"/>
</dbReference>
<feature type="compositionally biased region" description="Basic and acidic residues" evidence="6">
    <location>
        <begin position="759"/>
        <end position="799"/>
    </location>
</feature>
<dbReference type="Pfam" id="PF05277">
    <property type="entry name" value="DUF726"/>
    <property type="match status" value="2"/>
</dbReference>
<evidence type="ECO:0008006" key="10">
    <source>
        <dbReference type="Google" id="ProtNLM"/>
    </source>
</evidence>
<feature type="transmembrane region" description="Helical" evidence="7">
    <location>
        <begin position="293"/>
        <end position="326"/>
    </location>
</feature>
<name>A0A507C1P1_9FUNG</name>
<dbReference type="InterPro" id="IPR029024">
    <property type="entry name" value="TerB-like"/>
</dbReference>
<feature type="compositionally biased region" description="Polar residues" evidence="6">
    <location>
        <begin position="881"/>
        <end position="890"/>
    </location>
</feature>
<feature type="compositionally biased region" description="Low complexity" evidence="6">
    <location>
        <begin position="407"/>
        <end position="431"/>
    </location>
</feature>
<keyword evidence="5 7" id="KW-0472">Membrane</keyword>
<evidence type="ECO:0000256" key="1">
    <source>
        <dbReference type="ARBA" id="ARBA00004141"/>
    </source>
</evidence>
<feature type="transmembrane region" description="Helical" evidence="7">
    <location>
        <begin position="338"/>
        <end position="362"/>
    </location>
</feature>
<evidence type="ECO:0000256" key="6">
    <source>
        <dbReference type="SAM" id="MobiDB-lite"/>
    </source>
</evidence>
<accession>A0A507C1P1</accession>
<comment type="similarity">
    <text evidence="2">Belongs to the TMCO4 family.</text>
</comment>
<dbReference type="GeneID" id="42006108"/>